<keyword evidence="2" id="KW-1185">Reference proteome</keyword>
<sequence>MPDFPGTQNLLPNSCVSGKSGIVQNSENLETGHASEKLCLYVVNNLNCLFHIQIIVYVG</sequence>
<protein>
    <submittedName>
        <fullName evidence="1">Uncharacterized protein</fullName>
    </submittedName>
</protein>
<proteinExistence type="predicted"/>
<dbReference type="Proteomes" id="UP000095743">
    <property type="component" value="Chromosome"/>
</dbReference>
<accession>A0A1D8GDK6</accession>
<gene>
    <name evidence="1" type="ORF">Gferi_05045</name>
</gene>
<name>A0A1D8GDK6_9FIRM</name>
<evidence type="ECO:0000313" key="2">
    <source>
        <dbReference type="Proteomes" id="UP000095743"/>
    </source>
</evidence>
<dbReference type="STRING" id="1424294.Gferi_05045"/>
<dbReference type="EMBL" id="CP017269">
    <property type="protein sequence ID" value="AOT68976.1"/>
    <property type="molecule type" value="Genomic_DNA"/>
</dbReference>
<dbReference type="KEGG" id="gfe:Gferi_05045"/>
<reference evidence="1 2" key="1">
    <citation type="submission" date="2016-09" db="EMBL/GenBank/DDBJ databases">
        <title>Genomic analysis reveals versatility of anaerobic energy metabolism of Geosporobacter ferrireducens IRF9 of phylum Firmicutes.</title>
        <authorList>
            <person name="Kim S.-J."/>
        </authorList>
    </citation>
    <scope>NUCLEOTIDE SEQUENCE [LARGE SCALE GENOMIC DNA]</scope>
    <source>
        <strain evidence="1 2">IRF9</strain>
    </source>
</reference>
<evidence type="ECO:0000313" key="1">
    <source>
        <dbReference type="EMBL" id="AOT68976.1"/>
    </source>
</evidence>
<organism evidence="1 2">
    <name type="scientific">Geosporobacter ferrireducens</name>
    <dbReference type="NCBI Taxonomy" id="1424294"/>
    <lineage>
        <taxon>Bacteria</taxon>
        <taxon>Bacillati</taxon>
        <taxon>Bacillota</taxon>
        <taxon>Clostridia</taxon>
        <taxon>Peptostreptococcales</taxon>
        <taxon>Thermotaleaceae</taxon>
        <taxon>Geosporobacter</taxon>
    </lineage>
</organism>
<dbReference type="AlphaFoldDB" id="A0A1D8GDK6"/>